<accession>A0ABM4AI00</accession>
<organism evidence="5 7">
    <name type="scientific">Ziziphus jujuba</name>
    <name type="common">Chinese jujube</name>
    <name type="synonym">Ziziphus sativa</name>
    <dbReference type="NCBI Taxonomy" id="326968"/>
    <lineage>
        <taxon>Eukaryota</taxon>
        <taxon>Viridiplantae</taxon>
        <taxon>Streptophyta</taxon>
        <taxon>Embryophyta</taxon>
        <taxon>Tracheophyta</taxon>
        <taxon>Spermatophyta</taxon>
        <taxon>Magnoliopsida</taxon>
        <taxon>eudicotyledons</taxon>
        <taxon>Gunneridae</taxon>
        <taxon>Pentapetalae</taxon>
        <taxon>rosids</taxon>
        <taxon>fabids</taxon>
        <taxon>Rosales</taxon>
        <taxon>Rhamnaceae</taxon>
        <taxon>Paliureae</taxon>
        <taxon>Ziziphus</taxon>
    </lineage>
</organism>
<comment type="similarity">
    <text evidence="1">Belongs to the universal ribosomal protein uL13 family.</text>
</comment>
<evidence type="ECO:0000256" key="3">
    <source>
        <dbReference type="ARBA" id="ARBA00023274"/>
    </source>
</evidence>
<sequence length="128" mass="13906">MASQAAASFNGNLKKALAGLRCTNLEGLRWRVFDAKGQERDKILGRLASQISTVTQGKDKPTHTPTCDDGDVCIVLNAKDLSVSQGENLLIRFIIAKLGKKLKGPDGQRPYRSHSESCTTHAAQEQNV</sequence>
<dbReference type="InterPro" id="IPR036899">
    <property type="entry name" value="Ribosomal_uL13_sf"/>
</dbReference>
<feature type="region of interest" description="Disordered" evidence="4">
    <location>
        <begin position="102"/>
        <end position="128"/>
    </location>
</feature>
<dbReference type="Gene3D" id="3.90.1180.10">
    <property type="entry name" value="Ribosomal protein L13"/>
    <property type="match status" value="1"/>
</dbReference>
<evidence type="ECO:0000256" key="2">
    <source>
        <dbReference type="ARBA" id="ARBA00022980"/>
    </source>
</evidence>
<reference evidence="6 7" key="1">
    <citation type="submission" date="2025-05" db="UniProtKB">
        <authorList>
            <consortium name="RefSeq"/>
        </authorList>
    </citation>
    <scope>IDENTIFICATION</scope>
    <source>
        <tissue evidence="6 7">Seedling</tissue>
    </source>
</reference>
<dbReference type="SUPFAM" id="SSF52161">
    <property type="entry name" value="Ribosomal protein L13"/>
    <property type="match status" value="1"/>
</dbReference>
<gene>
    <name evidence="6 7" type="primary">LOC107427119</name>
</gene>
<dbReference type="PANTHER" id="PTHR11545">
    <property type="entry name" value="RIBOSOMAL PROTEIN L13"/>
    <property type="match status" value="1"/>
</dbReference>
<proteinExistence type="inferred from homology"/>
<evidence type="ECO:0000256" key="1">
    <source>
        <dbReference type="ARBA" id="ARBA00006227"/>
    </source>
</evidence>
<dbReference type="PANTHER" id="PTHR11545:SF2">
    <property type="entry name" value="LARGE RIBOSOMAL SUBUNIT PROTEIN UL13M"/>
    <property type="match status" value="1"/>
</dbReference>
<evidence type="ECO:0000313" key="7">
    <source>
        <dbReference type="RefSeq" id="XP_060676361.1"/>
    </source>
</evidence>
<evidence type="ECO:0000313" key="5">
    <source>
        <dbReference type="Proteomes" id="UP001652623"/>
    </source>
</evidence>
<dbReference type="Proteomes" id="UP001652623">
    <property type="component" value="Chromosome 9"/>
</dbReference>
<dbReference type="Pfam" id="PF00572">
    <property type="entry name" value="Ribosomal_L13"/>
    <property type="match status" value="1"/>
</dbReference>
<protein>
    <submittedName>
        <fullName evidence="6 7">Uncharacterized protein LOC107427119</fullName>
    </submittedName>
</protein>
<keyword evidence="2" id="KW-0689">Ribosomal protein</keyword>
<dbReference type="GeneID" id="107427119"/>
<evidence type="ECO:0000256" key="4">
    <source>
        <dbReference type="SAM" id="MobiDB-lite"/>
    </source>
</evidence>
<keyword evidence="5" id="KW-1185">Reference proteome</keyword>
<dbReference type="InterPro" id="IPR005822">
    <property type="entry name" value="Ribosomal_uL13"/>
</dbReference>
<evidence type="ECO:0000313" key="6">
    <source>
        <dbReference type="RefSeq" id="XP_060676360.1"/>
    </source>
</evidence>
<dbReference type="RefSeq" id="XP_060676360.1">
    <property type="nucleotide sequence ID" value="XM_060820377.1"/>
</dbReference>
<keyword evidence="3" id="KW-0687">Ribonucleoprotein</keyword>
<feature type="compositionally biased region" description="Polar residues" evidence="4">
    <location>
        <begin position="116"/>
        <end position="128"/>
    </location>
</feature>
<name>A0ABM4AI00_ZIZJJ</name>
<dbReference type="RefSeq" id="XP_060676361.1">
    <property type="nucleotide sequence ID" value="XM_060820378.1"/>
</dbReference>